<dbReference type="SUPFAM" id="SSF52091">
    <property type="entry name" value="SpoIIaa-like"/>
    <property type="match status" value="1"/>
</dbReference>
<organism evidence="5 6">
    <name type="scientific">Microbispora rosea</name>
    <dbReference type="NCBI Taxonomy" id="58117"/>
    <lineage>
        <taxon>Bacteria</taxon>
        <taxon>Bacillati</taxon>
        <taxon>Actinomycetota</taxon>
        <taxon>Actinomycetes</taxon>
        <taxon>Streptosporangiales</taxon>
        <taxon>Streptosporangiaceae</taxon>
        <taxon>Microbispora</taxon>
    </lineage>
</organism>
<dbReference type="NCBIfam" id="TIGR00377">
    <property type="entry name" value="ant_ant_sig"/>
    <property type="match status" value="1"/>
</dbReference>
<sequence length="150" mass="15620">MSVTGPRSTLKVASAVHGAAVVVRVEGDLDAGTVHLLHNELHQAWESPGTSVIVLDVAELAFCDSRGLSELISALQRGQALNVRLMLSGVQGVLRRVLTITGLRNVFEQHPTVAEALSQAADAGPRHPRPGGGPGSDSDSGGLYEIAGDR</sequence>
<protein>
    <recommendedName>
        <fullName evidence="2">Anti-sigma factor antagonist</fullName>
    </recommendedName>
</protein>
<dbReference type="PANTHER" id="PTHR33495">
    <property type="entry name" value="ANTI-SIGMA FACTOR ANTAGONIST TM_1081-RELATED-RELATED"/>
    <property type="match status" value="1"/>
</dbReference>
<dbReference type="InterPro" id="IPR003658">
    <property type="entry name" value="Anti-sigma_ant"/>
</dbReference>
<dbReference type="InterPro" id="IPR036513">
    <property type="entry name" value="STAS_dom_sf"/>
</dbReference>
<dbReference type="PROSITE" id="PS50801">
    <property type="entry name" value="STAS"/>
    <property type="match status" value="1"/>
</dbReference>
<dbReference type="GO" id="GO:0043856">
    <property type="term" value="F:anti-sigma factor antagonist activity"/>
    <property type="evidence" value="ECO:0007669"/>
    <property type="project" value="InterPro"/>
</dbReference>
<dbReference type="PANTHER" id="PTHR33495:SF2">
    <property type="entry name" value="ANTI-SIGMA FACTOR ANTAGONIST TM_1081-RELATED"/>
    <property type="match status" value="1"/>
</dbReference>
<evidence type="ECO:0000259" key="4">
    <source>
        <dbReference type="PROSITE" id="PS50801"/>
    </source>
</evidence>
<evidence type="ECO:0000313" key="5">
    <source>
        <dbReference type="EMBL" id="SIQ87336.1"/>
    </source>
</evidence>
<dbReference type="STRING" id="58117.SAMN05421833_104143"/>
<keyword evidence="6" id="KW-1185">Reference proteome</keyword>
<dbReference type="OrthoDB" id="5471473at2"/>
<dbReference type="InterPro" id="IPR002645">
    <property type="entry name" value="STAS_dom"/>
</dbReference>
<evidence type="ECO:0000256" key="3">
    <source>
        <dbReference type="SAM" id="MobiDB-lite"/>
    </source>
</evidence>
<dbReference type="Gene3D" id="3.30.750.24">
    <property type="entry name" value="STAS domain"/>
    <property type="match status" value="1"/>
</dbReference>
<dbReference type="EMBL" id="FTNI01000004">
    <property type="protein sequence ID" value="SIQ87336.1"/>
    <property type="molecule type" value="Genomic_DNA"/>
</dbReference>
<evidence type="ECO:0000256" key="2">
    <source>
        <dbReference type="RuleBase" id="RU003749"/>
    </source>
</evidence>
<comment type="similarity">
    <text evidence="1 2">Belongs to the anti-sigma-factor antagonist family.</text>
</comment>
<name>A0A1N6WBJ7_9ACTN</name>
<feature type="region of interest" description="Disordered" evidence="3">
    <location>
        <begin position="117"/>
        <end position="150"/>
    </location>
</feature>
<accession>A0A1N6WBJ7</accession>
<gene>
    <name evidence="5" type="ORF">SAMN05421833_104143</name>
</gene>
<dbReference type="RefSeq" id="WP_076433927.1">
    <property type="nucleotide sequence ID" value="NZ_FTNI01000004.1"/>
</dbReference>
<proteinExistence type="inferred from homology"/>
<feature type="domain" description="STAS" evidence="4">
    <location>
        <begin position="10"/>
        <end position="120"/>
    </location>
</feature>
<dbReference type="Proteomes" id="UP000186096">
    <property type="component" value="Unassembled WGS sequence"/>
</dbReference>
<reference evidence="6" key="1">
    <citation type="submission" date="2017-01" db="EMBL/GenBank/DDBJ databases">
        <authorList>
            <person name="Varghese N."/>
            <person name="Submissions S."/>
        </authorList>
    </citation>
    <scope>NUCLEOTIDE SEQUENCE [LARGE SCALE GENOMIC DNA]</scope>
    <source>
        <strain evidence="6">ATCC 12950</strain>
    </source>
</reference>
<evidence type="ECO:0000313" key="6">
    <source>
        <dbReference type="Proteomes" id="UP000186096"/>
    </source>
</evidence>
<dbReference type="Pfam" id="PF01740">
    <property type="entry name" value="STAS"/>
    <property type="match status" value="1"/>
</dbReference>
<dbReference type="AlphaFoldDB" id="A0A1N6WBJ7"/>
<dbReference type="CDD" id="cd07043">
    <property type="entry name" value="STAS_anti-anti-sigma_factors"/>
    <property type="match status" value="1"/>
</dbReference>
<evidence type="ECO:0000256" key="1">
    <source>
        <dbReference type="ARBA" id="ARBA00009013"/>
    </source>
</evidence>